<keyword evidence="11" id="KW-0521">NADP</keyword>
<feature type="domain" description="Alanine dehydrogenase/pyridine nucleotide transhydrogenase NAD(H)-binding" evidence="26">
    <location>
        <begin position="683"/>
        <end position="849"/>
    </location>
</feature>
<dbReference type="NCBIfam" id="NF006942">
    <property type="entry name" value="PRK09424.1"/>
    <property type="match status" value="1"/>
</dbReference>
<dbReference type="Pfam" id="PF12769">
    <property type="entry name" value="PNTB_4TM"/>
    <property type="match status" value="1"/>
</dbReference>
<evidence type="ECO:0000256" key="23">
    <source>
        <dbReference type="ARBA" id="ARBA00079255"/>
    </source>
</evidence>
<feature type="transmembrane region" description="Helical" evidence="25">
    <location>
        <begin position="235"/>
        <end position="255"/>
    </location>
</feature>
<evidence type="ECO:0000256" key="17">
    <source>
        <dbReference type="ARBA" id="ARBA00023128"/>
    </source>
</evidence>
<evidence type="ECO:0000256" key="16">
    <source>
        <dbReference type="ARBA" id="ARBA00023027"/>
    </source>
</evidence>
<dbReference type="InterPro" id="IPR029035">
    <property type="entry name" value="DHS-like_NAD/FAD-binding_dom"/>
</dbReference>
<keyword evidence="7" id="KW-0997">Cell inner membrane</keyword>
<feature type="region of interest" description="Disordered" evidence="24">
    <location>
        <begin position="911"/>
        <end position="934"/>
    </location>
</feature>
<evidence type="ECO:0000256" key="5">
    <source>
        <dbReference type="ARBA" id="ARBA00012943"/>
    </source>
</evidence>
<evidence type="ECO:0000256" key="12">
    <source>
        <dbReference type="ARBA" id="ARBA00022946"/>
    </source>
</evidence>
<dbReference type="FunFam" id="3.40.50.1220:FF:000002">
    <property type="entry name" value="NAD(P) transhydrogenase subunit beta"/>
    <property type="match status" value="1"/>
</dbReference>
<dbReference type="EMBL" id="CAKOGP040000335">
    <property type="protein sequence ID" value="CAJ1934488.1"/>
    <property type="molecule type" value="Genomic_DNA"/>
</dbReference>
<dbReference type="FunFam" id="3.40.50.720:FF:000028">
    <property type="entry name" value="NAD(P) transhydrogenase subunit alpha"/>
    <property type="match status" value="1"/>
</dbReference>
<evidence type="ECO:0000256" key="7">
    <source>
        <dbReference type="ARBA" id="ARBA00022519"/>
    </source>
</evidence>
<evidence type="ECO:0000256" key="20">
    <source>
        <dbReference type="ARBA" id="ARBA00054910"/>
    </source>
</evidence>
<keyword evidence="9" id="KW-0547">Nucleotide-binding</keyword>
<evidence type="ECO:0000256" key="24">
    <source>
        <dbReference type="SAM" id="MobiDB-lite"/>
    </source>
</evidence>
<evidence type="ECO:0000313" key="28">
    <source>
        <dbReference type="EMBL" id="CAJ1934488.1"/>
    </source>
</evidence>
<dbReference type="Gene3D" id="3.40.50.1220">
    <property type="entry name" value="TPP-binding domain"/>
    <property type="match status" value="1"/>
</dbReference>
<evidence type="ECO:0000256" key="8">
    <source>
        <dbReference type="ARBA" id="ARBA00022692"/>
    </source>
</evidence>
<comment type="subunit">
    <text evidence="4">Homodimer.</text>
</comment>
<keyword evidence="17" id="KW-0496">Mitochondrion</keyword>
<evidence type="ECO:0000256" key="15">
    <source>
        <dbReference type="ARBA" id="ARBA00022990"/>
    </source>
</evidence>
<dbReference type="SMART" id="SM01003">
    <property type="entry name" value="AlaDh_PNT_N"/>
    <property type="match status" value="1"/>
</dbReference>
<dbReference type="EC" id="7.1.1.1" evidence="5"/>
<keyword evidence="18 25" id="KW-0472">Membrane</keyword>
<dbReference type="SMART" id="SM01002">
    <property type="entry name" value="AlaDh_PNT_C"/>
    <property type="match status" value="1"/>
</dbReference>
<comment type="caution">
    <text evidence="28">The sequence shown here is derived from an EMBL/GenBank/DDBJ whole genome shotgun (WGS) entry which is preliminary data.</text>
</comment>
<accession>A0AAD2FDX1</accession>
<organism evidence="28 29">
    <name type="scientific">Cylindrotheca closterium</name>
    <dbReference type="NCBI Taxonomy" id="2856"/>
    <lineage>
        <taxon>Eukaryota</taxon>
        <taxon>Sar</taxon>
        <taxon>Stramenopiles</taxon>
        <taxon>Ochrophyta</taxon>
        <taxon>Bacillariophyta</taxon>
        <taxon>Bacillariophyceae</taxon>
        <taxon>Bacillariophycidae</taxon>
        <taxon>Bacillariales</taxon>
        <taxon>Bacillariaceae</taxon>
        <taxon>Cylindrotheca</taxon>
    </lineage>
</organism>
<dbReference type="InterPro" id="IPR007698">
    <property type="entry name" value="AlaDH/PNT_NAD(H)-bd"/>
</dbReference>
<dbReference type="NCBIfam" id="TIGR00561">
    <property type="entry name" value="pntA"/>
    <property type="match status" value="1"/>
</dbReference>
<evidence type="ECO:0000256" key="19">
    <source>
        <dbReference type="ARBA" id="ARBA00048202"/>
    </source>
</evidence>
<feature type="transmembrane region" description="Helical" evidence="25">
    <location>
        <begin position="952"/>
        <end position="980"/>
    </location>
</feature>
<evidence type="ECO:0000256" key="25">
    <source>
        <dbReference type="SAM" id="Phobius"/>
    </source>
</evidence>
<feature type="transmembrane region" description="Helical" evidence="25">
    <location>
        <begin position="131"/>
        <end position="159"/>
    </location>
</feature>
<dbReference type="Pfam" id="PF01262">
    <property type="entry name" value="AlaDh_PNT_C"/>
    <property type="match status" value="1"/>
</dbReference>
<feature type="transmembrane region" description="Helical" evidence="25">
    <location>
        <begin position="63"/>
        <end position="80"/>
    </location>
</feature>
<comment type="catalytic activity">
    <reaction evidence="19">
        <text>NAD(+) + NADPH + H(+)(in) = NADH + NADP(+) + H(+)(out)</text>
        <dbReference type="Rhea" id="RHEA:47992"/>
        <dbReference type="ChEBI" id="CHEBI:15378"/>
        <dbReference type="ChEBI" id="CHEBI:57540"/>
        <dbReference type="ChEBI" id="CHEBI:57783"/>
        <dbReference type="ChEBI" id="CHEBI:57945"/>
        <dbReference type="ChEBI" id="CHEBI:58349"/>
        <dbReference type="EC" id="7.1.1.1"/>
    </reaction>
</comment>
<dbReference type="Pfam" id="PF02233">
    <property type="entry name" value="PNTB"/>
    <property type="match status" value="1"/>
</dbReference>
<keyword evidence="13" id="KW-1278">Translocase</keyword>
<keyword evidence="10" id="KW-0999">Mitochondrion inner membrane</keyword>
<dbReference type="GO" id="GO:0005886">
    <property type="term" value="C:plasma membrane"/>
    <property type="evidence" value="ECO:0007669"/>
    <property type="project" value="UniProtKB-SubCell"/>
</dbReference>
<dbReference type="Gene3D" id="3.40.50.720">
    <property type="entry name" value="NAD(P)-binding Rossmann-like Domain"/>
    <property type="match status" value="2"/>
</dbReference>
<evidence type="ECO:0000256" key="6">
    <source>
        <dbReference type="ARBA" id="ARBA00022475"/>
    </source>
</evidence>
<keyword evidence="6" id="KW-1003">Cell membrane</keyword>
<dbReference type="InterPro" id="IPR024605">
    <property type="entry name" value="NADP_transhyd_a_C"/>
</dbReference>
<keyword evidence="29" id="KW-1185">Reference proteome</keyword>
<proteinExistence type="inferred from homology"/>
<evidence type="ECO:0000256" key="2">
    <source>
        <dbReference type="ARBA" id="ARBA00004429"/>
    </source>
</evidence>
<dbReference type="GO" id="GO:0005743">
    <property type="term" value="C:mitochondrial inner membrane"/>
    <property type="evidence" value="ECO:0007669"/>
    <property type="project" value="UniProtKB-SubCell"/>
</dbReference>
<reference evidence="28" key="1">
    <citation type="submission" date="2023-08" db="EMBL/GenBank/DDBJ databases">
        <authorList>
            <person name="Audoor S."/>
            <person name="Bilcke G."/>
        </authorList>
    </citation>
    <scope>NUCLEOTIDE SEQUENCE</scope>
</reference>
<evidence type="ECO:0000256" key="9">
    <source>
        <dbReference type="ARBA" id="ARBA00022741"/>
    </source>
</evidence>
<evidence type="ECO:0000256" key="11">
    <source>
        <dbReference type="ARBA" id="ARBA00022857"/>
    </source>
</evidence>
<sequence length="1072" mass="114841">MHRKAVGHHLQPRKIEPTHTYLSFVAQVHTSKMGILYGIAGIIVLIAGYWIDETYTYDDGRWLIAASMAPGIVVGLWSAMSVEITGLPELVGAFNGFGGLAAALEGIGLYLDPNAKNFVRGGVIIAEQTDAMLWVQAIALVLSIVIGMMTFTGSMIACFKLHGTIASKPRVIPFRLGVTFLFFAAMAIFGALAFTAGQDWNDRGLGLAFIIIVAVLASIYGVIAVMAIGGGDMPVSISFLNSLSGFSTSMAGFMLANKALVVSGAFVGCSGIILTLVMCMAMNRSIKNVLIGDFGDGAGGGAKKTKKAEGNVKEVSAEDVIEMMTDAKSMIIVPGYGMAVAKAQHAIAELTSKLRARGNNVRFAIHPVAGRLPGHMNVLLAEAHVPYDITFAMDDINAEFPEADLALVLGANDTVNPAAQTDPDSPIAGMPVLEVWKAKKSITMKRSLRVGYAGVDNPLFVKDNNYMFLGDAKDSLEKLLGLLGDENVDKAKDADVENAKNAKKAKKEVRVDPFFTKIPELQSQAFLKVGICKEIAEESEKRVAMVPDIAKRLLKSGIQVVLETTAGDGGGFLDGEYAKMGCQILSSAQEVYDSADVVIKIREPEMHPVTGKHEIDMLKSGKTMISFVGPRTDKGKGLMEQAKAAGINLLAVDAIPRVSRAQSLDVLSSQAKIAGYRAVVEASNVYQRFLNGEMTAAGSFAASKVLVVGAGVAGLAAISTASNMGAIVRAFDTRLECKEQVESLGGEFLILDFAEDGGDGGTGYAKVMSDAFYQKEMEMFREQAKECQIIITTAAIPGRPAPKLIMKDVVDNLATGSVIVDLAGATGGNCELTKPGETYVYDNRVTIIGITDLISRMSWQASSMYSNNMANLMDLLCPKPSEKDEQKKLFIDMDDPVIRGMTCVHENEITFPPPQSISNTGAQNKEEDDDDDDGEYQIAREDKKPSVFSKRVLDLATVGEFCSILFFIGFFIILGFFAPVSFVQQLLYFILAGILGYYLIWAVEPALFSPLMSTSNSLSGVVILGGILMASTETGTPTNVLGCIAISVAAINVFGGFAVSYRMLLMFKKEKQ</sequence>
<feature type="transmembrane region" description="Helical" evidence="25">
    <location>
        <begin position="92"/>
        <end position="111"/>
    </location>
</feature>
<dbReference type="AlphaFoldDB" id="A0AAD2FDX1"/>
<dbReference type="SUPFAM" id="SSF51735">
    <property type="entry name" value="NAD(P)-binding Rossmann-fold domains"/>
    <property type="match status" value="1"/>
</dbReference>
<comment type="similarity">
    <text evidence="3">In the N-terminal section; belongs to the AlaDH/PNT family.</text>
</comment>
<evidence type="ECO:0000256" key="10">
    <source>
        <dbReference type="ARBA" id="ARBA00022792"/>
    </source>
</evidence>
<feature type="transmembrane region" description="Helical" evidence="25">
    <location>
        <begin position="171"/>
        <end position="194"/>
    </location>
</feature>
<keyword evidence="14 25" id="KW-1133">Transmembrane helix</keyword>
<comment type="subcellular location">
    <subcellularLocation>
        <location evidence="2">Cell inner membrane</location>
        <topology evidence="2">Multi-pass membrane protein</topology>
    </subcellularLocation>
    <subcellularLocation>
        <location evidence="1">Mitochondrion inner membrane</location>
        <topology evidence="1">Multi-pass membrane protein</topology>
        <orientation evidence="1">Matrix side</orientation>
    </subcellularLocation>
</comment>
<keyword evidence="16" id="KW-0520">NAD</keyword>
<evidence type="ECO:0000256" key="13">
    <source>
        <dbReference type="ARBA" id="ARBA00022967"/>
    </source>
</evidence>
<dbReference type="Proteomes" id="UP001295423">
    <property type="component" value="Unassembled WGS sequence"/>
</dbReference>
<name>A0AAD2FDX1_9STRA</name>
<dbReference type="GO" id="GO:0006740">
    <property type="term" value="P:NADPH regeneration"/>
    <property type="evidence" value="ECO:0007669"/>
    <property type="project" value="TreeGrafter"/>
</dbReference>
<evidence type="ECO:0000259" key="26">
    <source>
        <dbReference type="SMART" id="SM01002"/>
    </source>
</evidence>
<dbReference type="PANTHER" id="PTHR10160">
    <property type="entry name" value="NAD(P) TRANSHYDROGENASE"/>
    <property type="match status" value="1"/>
</dbReference>
<evidence type="ECO:0000313" key="29">
    <source>
        <dbReference type="Proteomes" id="UP001295423"/>
    </source>
</evidence>
<feature type="transmembrane region" description="Helical" evidence="25">
    <location>
        <begin position="206"/>
        <end position="228"/>
    </location>
</feature>
<protein>
    <recommendedName>
        <fullName evidence="22">NAD(P) transhydrogenase, mitochondrial</fullName>
        <ecNumber evidence="5">7.1.1.1</ecNumber>
    </recommendedName>
    <alternativeName>
        <fullName evidence="23">Nicotinamide nucleotide transhydrogenase</fullName>
    </alternativeName>
</protein>
<keyword evidence="15" id="KW-0007">Acetylation</keyword>
<evidence type="ECO:0000256" key="21">
    <source>
        <dbReference type="ARBA" id="ARBA00061558"/>
    </source>
</evidence>
<dbReference type="InterPro" id="IPR026255">
    <property type="entry name" value="NADP_transhyd_a"/>
</dbReference>
<dbReference type="CDD" id="cd05304">
    <property type="entry name" value="Rubrum_tdh"/>
    <property type="match status" value="1"/>
</dbReference>
<dbReference type="InterPro" id="IPR036291">
    <property type="entry name" value="NAD(P)-bd_dom_sf"/>
</dbReference>
<gene>
    <name evidence="28" type="ORF">CYCCA115_LOCUS3828</name>
</gene>
<dbReference type="GO" id="GO:0050661">
    <property type="term" value="F:NADP binding"/>
    <property type="evidence" value="ECO:0007669"/>
    <property type="project" value="TreeGrafter"/>
</dbReference>
<keyword evidence="12" id="KW-0809">Transit peptide</keyword>
<feature type="transmembrane region" description="Helical" evidence="25">
    <location>
        <begin position="34"/>
        <end position="51"/>
    </location>
</feature>
<dbReference type="InterPro" id="IPR034300">
    <property type="entry name" value="PNTB-like"/>
</dbReference>
<comment type="similarity">
    <text evidence="21">In the C-terminal section; belongs to the PNT beta subunit family.</text>
</comment>
<evidence type="ECO:0000256" key="14">
    <source>
        <dbReference type="ARBA" id="ARBA00022989"/>
    </source>
</evidence>
<evidence type="ECO:0000256" key="18">
    <source>
        <dbReference type="ARBA" id="ARBA00023136"/>
    </source>
</evidence>
<dbReference type="SUPFAM" id="SSF52467">
    <property type="entry name" value="DHS-like NAD/FAD-binding domain"/>
    <property type="match status" value="1"/>
</dbReference>
<feature type="transmembrane region" description="Helical" evidence="25">
    <location>
        <begin position="986"/>
        <end position="1003"/>
    </location>
</feature>
<feature type="transmembrane region" description="Helical" evidence="25">
    <location>
        <begin position="1038"/>
        <end position="1061"/>
    </location>
</feature>
<dbReference type="SUPFAM" id="SSF52283">
    <property type="entry name" value="Formate/glycerate dehydrogenase catalytic domain-like"/>
    <property type="match status" value="1"/>
</dbReference>
<dbReference type="GO" id="GO:0008750">
    <property type="term" value="F:proton-translocating NAD(P)+ transhydrogenase activity"/>
    <property type="evidence" value="ECO:0007669"/>
    <property type="project" value="UniProtKB-EC"/>
</dbReference>
<evidence type="ECO:0000256" key="1">
    <source>
        <dbReference type="ARBA" id="ARBA00004292"/>
    </source>
</evidence>
<evidence type="ECO:0000259" key="27">
    <source>
        <dbReference type="SMART" id="SM01003"/>
    </source>
</evidence>
<evidence type="ECO:0000256" key="3">
    <source>
        <dbReference type="ARBA" id="ARBA00005624"/>
    </source>
</evidence>
<feature type="domain" description="Alanine dehydrogenase/pyridine nucleotide transhydrogenase N-terminal" evidence="27">
    <location>
        <begin position="530"/>
        <end position="674"/>
    </location>
</feature>
<dbReference type="InterPro" id="IPR007886">
    <property type="entry name" value="AlaDH/PNT_N"/>
</dbReference>
<comment type="function">
    <text evidence="20">The transhydrogenation between NADH and NADP is coupled to respiration and ATP hydrolysis and functions as a proton pump across the membrane. May play a role in reactive oxygen species (ROS) detoxification in the adrenal gland.</text>
</comment>
<evidence type="ECO:0000256" key="22">
    <source>
        <dbReference type="ARBA" id="ARBA00074145"/>
    </source>
</evidence>
<dbReference type="PANTHER" id="PTHR10160:SF19">
    <property type="entry name" value="PROTON-TRANSLOCATING NAD(P)(+) TRANSHYDROGENASE"/>
    <property type="match status" value="1"/>
</dbReference>
<keyword evidence="8 25" id="KW-0812">Transmembrane</keyword>
<evidence type="ECO:0000256" key="4">
    <source>
        <dbReference type="ARBA" id="ARBA00011738"/>
    </source>
</evidence>
<feature type="transmembrane region" description="Helical" evidence="25">
    <location>
        <begin position="261"/>
        <end position="281"/>
    </location>
</feature>
<dbReference type="Pfam" id="PF05222">
    <property type="entry name" value="AlaDh_PNT_N"/>
    <property type="match status" value="1"/>
</dbReference>